<dbReference type="PANTHER" id="PTHR30469">
    <property type="entry name" value="MULTIDRUG RESISTANCE PROTEIN MDTA"/>
    <property type="match status" value="1"/>
</dbReference>
<organism evidence="5 6">
    <name type="scientific">Sphingorhabdus rigui</name>
    <dbReference type="NCBI Taxonomy" id="1282858"/>
    <lineage>
        <taxon>Bacteria</taxon>
        <taxon>Pseudomonadati</taxon>
        <taxon>Pseudomonadota</taxon>
        <taxon>Alphaproteobacteria</taxon>
        <taxon>Sphingomonadales</taxon>
        <taxon>Sphingomonadaceae</taxon>
        <taxon>Sphingorhabdus</taxon>
    </lineage>
</organism>
<evidence type="ECO:0000256" key="3">
    <source>
        <dbReference type="SAM" id="SignalP"/>
    </source>
</evidence>
<dbReference type="GO" id="GO:1990281">
    <property type="term" value="C:efflux pump complex"/>
    <property type="evidence" value="ECO:0007669"/>
    <property type="project" value="TreeGrafter"/>
</dbReference>
<dbReference type="PANTHER" id="PTHR30469:SF15">
    <property type="entry name" value="HLYD FAMILY OF SECRETION PROTEINS"/>
    <property type="match status" value="1"/>
</dbReference>
<dbReference type="Gene3D" id="1.10.287.470">
    <property type="entry name" value="Helix hairpin bin"/>
    <property type="match status" value="1"/>
</dbReference>
<evidence type="ECO:0000256" key="2">
    <source>
        <dbReference type="SAM" id="Coils"/>
    </source>
</evidence>
<gene>
    <name evidence="5" type="ORF">GGR91_000938</name>
</gene>
<accession>A0A840B0G1</accession>
<feature type="coiled-coil region" evidence="2">
    <location>
        <begin position="76"/>
        <end position="132"/>
    </location>
</feature>
<dbReference type="GO" id="GO:0015562">
    <property type="term" value="F:efflux transmembrane transporter activity"/>
    <property type="evidence" value="ECO:0007669"/>
    <property type="project" value="TreeGrafter"/>
</dbReference>
<comment type="caution">
    <text evidence="5">The sequence shown here is derived from an EMBL/GenBank/DDBJ whole genome shotgun (WGS) entry which is preliminary data.</text>
</comment>
<feature type="chain" id="PRO_5032361369" evidence="3">
    <location>
        <begin position="21"/>
        <end position="244"/>
    </location>
</feature>
<dbReference type="RefSeq" id="WP_344672460.1">
    <property type="nucleotide sequence ID" value="NZ_BAABBG010000001.1"/>
</dbReference>
<reference evidence="5 6" key="1">
    <citation type="submission" date="2020-08" db="EMBL/GenBank/DDBJ databases">
        <title>Genomic Encyclopedia of Type Strains, Phase IV (KMG-IV): sequencing the most valuable type-strain genomes for metagenomic binning, comparative biology and taxonomic classification.</title>
        <authorList>
            <person name="Goeker M."/>
        </authorList>
    </citation>
    <scope>NUCLEOTIDE SEQUENCE [LARGE SCALE GENOMIC DNA]</scope>
    <source>
        <strain evidence="5 6">DSM 29050</strain>
    </source>
</reference>
<dbReference type="EMBL" id="JACIEA010000001">
    <property type="protein sequence ID" value="MBB3942716.1"/>
    <property type="molecule type" value="Genomic_DNA"/>
</dbReference>
<feature type="domain" description="CzcB-like barrel-sandwich hybrid" evidence="4">
    <location>
        <begin position="42"/>
        <end position="160"/>
    </location>
</feature>
<sequence length="244" mass="26343">MRAQFVGVVVLAMTGLSAQAVPLARQPLPHQVSCVVLPGQQVMVASSSPGIVRAVLVQRGQFVRKGQPLLRVGSEMESAQKRLAATKAEAARRKLQRFSEAIEQQLISELERDQLEAESRLAQQEFEIASRAVQQKTTLSPISGVVANRKVEPGQYVGTEPAFELASLDPLRVELVFKGKAFGTVRRGSKVNVMLGAPVQGVRQGTVTIVDRSLDARSGTFGVRILLPNPRLKIPSGVQCKAST</sequence>
<proteinExistence type="inferred from homology"/>
<dbReference type="Pfam" id="PF25973">
    <property type="entry name" value="BSH_CzcB"/>
    <property type="match status" value="1"/>
</dbReference>
<evidence type="ECO:0000256" key="1">
    <source>
        <dbReference type="ARBA" id="ARBA00009477"/>
    </source>
</evidence>
<dbReference type="Gene3D" id="2.40.50.100">
    <property type="match status" value="1"/>
</dbReference>
<feature type="signal peptide" evidence="3">
    <location>
        <begin position="1"/>
        <end position="20"/>
    </location>
</feature>
<dbReference type="SUPFAM" id="SSF111369">
    <property type="entry name" value="HlyD-like secretion proteins"/>
    <property type="match status" value="1"/>
</dbReference>
<comment type="similarity">
    <text evidence="1">Belongs to the membrane fusion protein (MFP) (TC 8.A.1) family.</text>
</comment>
<dbReference type="InterPro" id="IPR006143">
    <property type="entry name" value="RND_pump_MFP"/>
</dbReference>
<keyword evidence="3" id="KW-0732">Signal</keyword>
<evidence type="ECO:0000313" key="6">
    <source>
        <dbReference type="Proteomes" id="UP000581447"/>
    </source>
</evidence>
<keyword evidence="6" id="KW-1185">Reference proteome</keyword>
<dbReference type="Proteomes" id="UP000581447">
    <property type="component" value="Unassembled WGS sequence"/>
</dbReference>
<protein>
    <submittedName>
        <fullName evidence="5">RND family efflux transporter MFP subunit</fullName>
    </submittedName>
</protein>
<dbReference type="AlphaFoldDB" id="A0A840B0G1"/>
<keyword evidence="2" id="KW-0175">Coiled coil</keyword>
<evidence type="ECO:0000259" key="4">
    <source>
        <dbReference type="Pfam" id="PF25973"/>
    </source>
</evidence>
<dbReference type="InterPro" id="IPR058647">
    <property type="entry name" value="BSH_CzcB-like"/>
</dbReference>
<dbReference type="NCBIfam" id="TIGR01730">
    <property type="entry name" value="RND_mfp"/>
    <property type="match status" value="1"/>
</dbReference>
<evidence type="ECO:0000313" key="5">
    <source>
        <dbReference type="EMBL" id="MBB3942716.1"/>
    </source>
</evidence>
<name>A0A840B0G1_9SPHN</name>
<dbReference type="Gene3D" id="2.40.30.170">
    <property type="match status" value="1"/>
</dbReference>